<organism evidence="1 2">
    <name type="scientific">Oleispira antarctica</name>
    <dbReference type="NCBI Taxonomy" id="188908"/>
    <lineage>
        <taxon>Bacteria</taxon>
        <taxon>Pseudomonadati</taxon>
        <taxon>Pseudomonadota</taxon>
        <taxon>Gammaproteobacteria</taxon>
        <taxon>Oceanospirillales</taxon>
        <taxon>Oceanospirillaceae</taxon>
        <taxon>Oleispira</taxon>
    </lineage>
</organism>
<dbReference type="EMBL" id="MABE01000395">
    <property type="protein sequence ID" value="OUS40250.1"/>
    <property type="molecule type" value="Genomic_DNA"/>
</dbReference>
<reference evidence="2" key="1">
    <citation type="journal article" date="2017" name="Proc. Natl. Acad. Sci. U.S.A.">
        <title>Simulation of Deepwater Horizon oil plume reveals substrate specialization within a complex community of hydrocarbon degraders.</title>
        <authorList>
            <person name="Hu P."/>
            <person name="Dubinsky E.A."/>
            <person name="Probst A.J."/>
            <person name="Wang J."/>
            <person name="Sieber C.M.K."/>
            <person name="Tom L.M."/>
            <person name="Gardinali P."/>
            <person name="Banfield J.F."/>
            <person name="Atlas R.M."/>
            <person name="Andersen G.L."/>
        </authorList>
    </citation>
    <scope>NUCLEOTIDE SEQUENCE [LARGE SCALE GENOMIC DNA]</scope>
</reference>
<dbReference type="Gene3D" id="3.40.720.10">
    <property type="entry name" value="Alkaline Phosphatase, subunit A"/>
    <property type="match status" value="1"/>
</dbReference>
<evidence type="ECO:0000313" key="1">
    <source>
        <dbReference type="EMBL" id="OUS40250.1"/>
    </source>
</evidence>
<evidence type="ECO:0000313" key="2">
    <source>
        <dbReference type="Proteomes" id="UP000227088"/>
    </source>
</evidence>
<sequence>MNQMVKNNFHPLRSGDFYVVFKPNWFINDFDGLTVASTHGSPWRYDTYVPVVFAGAGIEDNNIHRRIHTVDIAPTLSAYLGIKPPSGSVGEVLFEVFED</sequence>
<accession>A0A1Y5HT69</accession>
<comment type="caution">
    <text evidence="1">The sequence shown here is derived from an EMBL/GenBank/DDBJ whole genome shotgun (WGS) entry which is preliminary data.</text>
</comment>
<protein>
    <submittedName>
        <fullName evidence="1">Uncharacterized protein</fullName>
    </submittedName>
</protein>
<dbReference type="SUPFAM" id="SSF53649">
    <property type="entry name" value="Alkaline phosphatase-like"/>
    <property type="match status" value="1"/>
</dbReference>
<dbReference type="Gene3D" id="3.30.1360.150">
    <property type="match status" value="1"/>
</dbReference>
<name>A0A1Y5HT69_OLEAN</name>
<dbReference type="Proteomes" id="UP000227088">
    <property type="component" value="Unassembled WGS sequence"/>
</dbReference>
<dbReference type="AlphaFoldDB" id="A0A1Y5HT69"/>
<proteinExistence type="predicted"/>
<dbReference type="InterPro" id="IPR017850">
    <property type="entry name" value="Alkaline_phosphatase_core_sf"/>
</dbReference>
<gene>
    <name evidence="1" type="ORF">A9R00_06965</name>
</gene>